<feature type="domain" description="Uracil-DNA glycosylase-like" evidence="12">
    <location>
        <begin position="36"/>
        <end position="196"/>
    </location>
</feature>
<reference evidence="14" key="1">
    <citation type="journal article" date="2019" name="Int. J. Syst. Evol. Microbiol.">
        <title>The Global Catalogue of Microorganisms (GCM) 10K type strain sequencing project: providing services to taxonomists for standard genome sequencing and annotation.</title>
        <authorList>
            <consortium name="The Broad Institute Genomics Platform"/>
            <consortium name="The Broad Institute Genome Sequencing Center for Infectious Disease"/>
            <person name="Wu L."/>
            <person name="Ma J."/>
        </authorList>
    </citation>
    <scope>NUCLEOTIDE SEQUENCE [LARGE SCALE GENOMIC DNA]</scope>
    <source>
        <strain evidence="14">KCTC 33842</strain>
    </source>
</reference>
<dbReference type="NCBIfam" id="TIGR00758">
    <property type="entry name" value="UDG_fam4"/>
    <property type="match status" value="1"/>
</dbReference>
<keyword evidence="8 13" id="KW-0378">Hydrolase</keyword>
<evidence type="ECO:0000256" key="1">
    <source>
        <dbReference type="ARBA" id="ARBA00001400"/>
    </source>
</evidence>
<sequence length="216" mass="23456">MTAPVTAPAEALLALEARNRACTACPLRPGCTQVVVADGPLHAPLVVIGEAPGGYEDREGRPFVGPAGQLLDRILGAAGLDRRATYVTHLVKCRPPADRAPTPQETAICTDLWLRAQLALLRPRVIVTLGNAATQHLLQSHRGISTLRGRWYTYVLPGQSEPQGVPLRPLFHPAYLLRHESRLPGHPRSLTWHDIQEVAAALRGEQPPTPEGDLLF</sequence>
<comment type="caution">
    <text evidence="13">The sequence shown here is derived from an EMBL/GenBank/DDBJ whole genome shotgun (WGS) entry which is preliminary data.</text>
</comment>
<dbReference type="PANTHER" id="PTHR33693:SF1">
    <property type="entry name" value="TYPE-4 URACIL-DNA GLYCOSYLASE"/>
    <property type="match status" value="1"/>
</dbReference>
<evidence type="ECO:0000313" key="14">
    <source>
        <dbReference type="Proteomes" id="UP001597475"/>
    </source>
</evidence>
<evidence type="ECO:0000313" key="13">
    <source>
        <dbReference type="EMBL" id="MFD2608980.1"/>
    </source>
</evidence>
<keyword evidence="13" id="KW-0326">Glycosidase</keyword>
<evidence type="ECO:0000256" key="9">
    <source>
        <dbReference type="ARBA" id="ARBA00023004"/>
    </source>
</evidence>
<accession>A0ABW5P1T8</accession>
<dbReference type="CDD" id="cd10030">
    <property type="entry name" value="UDG-F4_TTUDGA_SPO1dp_like"/>
    <property type="match status" value="1"/>
</dbReference>
<comment type="catalytic activity">
    <reaction evidence="1">
        <text>Hydrolyzes single-stranded DNA or mismatched double-stranded DNA and polynucleotides, releasing free uracil.</text>
        <dbReference type="EC" id="3.2.2.27"/>
    </reaction>
</comment>
<keyword evidence="11" id="KW-0234">DNA repair</keyword>
<dbReference type="Pfam" id="PF03167">
    <property type="entry name" value="UDG"/>
    <property type="match status" value="1"/>
</dbReference>
<evidence type="ECO:0000256" key="10">
    <source>
        <dbReference type="ARBA" id="ARBA00023014"/>
    </source>
</evidence>
<dbReference type="SUPFAM" id="SSF52141">
    <property type="entry name" value="Uracil-DNA glycosylase-like"/>
    <property type="match status" value="1"/>
</dbReference>
<evidence type="ECO:0000256" key="2">
    <source>
        <dbReference type="ARBA" id="ARBA00006521"/>
    </source>
</evidence>
<keyword evidence="6" id="KW-0479">Metal-binding</keyword>
<dbReference type="InterPro" id="IPR036895">
    <property type="entry name" value="Uracil-DNA_glycosylase-like_sf"/>
</dbReference>
<dbReference type="GO" id="GO:0004844">
    <property type="term" value="F:uracil DNA N-glycosylase activity"/>
    <property type="evidence" value="ECO:0007669"/>
    <property type="project" value="UniProtKB-EC"/>
</dbReference>
<evidence type="ECO:0000256" key="4">
    <source>
        <dbReference type="ARBA" id="ARBA00019403"/>
    </source>
</evidence>
<evidence type="ECO:0000259" key="12">
    <source>
        <dbReference type="SMART" id="SM00986"/>
    </source>
</evidence>
<dbReference type="SMART" id="SM00987">
    <property type="entry name" value="UreE_C"/>
    <property type="match status" value="1"/>
</dbReference>
<keyword evidence="5" id="KW-0004">4Fe-4S</keyword>
<evidence type="ECO:0000256" key="3">
    <source>
        <dbReference type="ARBA" id="ARBA00012030"/>
    </source>
</evidence>
<evidence type="ECO:0000256" key="6">
    <source>
        <dbReference type="ARBA" id="ARBA00022723"/>
    </source>
</evidence>
<evidence type="ECO:0000256" key="8">
    <source>
        <dbReference type="ARBA" id="ARBA00022801"/>
    </source>
</evidence>
<keyword evidence="10" id="KW-0411">Iron-sulfur</keyword>
<keyword evidence="7" id="KW-0227">DNA damage</keyword>
<organism evidence="13 14">
    <name type="scientific">Deinococcus taklimakanensis</name>
    <dbReference type="NCBI Taxonomy" id="536443"/>
    <lineage>
        <taxon>Bacteria</taxon>
        <taxon>Thermotogati</taxon>
        <taxon>Deinococcota</taxon>
        <taxon>Deinococci</taxon>
        <taxon>Deinococcales</taxon>
        <taxon>Deinococcaceae</taxon>
        <taxon>Deinococcus</taxon>
    </lineage>
</organism>
<evidence type="ECO:0000256" key="5">
    <source>
        <dbReference type="ARBA" id="ARBA00022485"/>
    </source>
</evidence>
<proteinExistence type="inferred from homology"/>
<dbReference type="InterPro" id="IPR005273">
    <property type="entry name" value="Ura-DNA_glyco_family4"/>
</dbReference>
<dbReference type="InterPro" id="IPR051536">
    <property type="entry name" value="UDG_Type-4/5"/>
</dbReference>
<comment type="similarity">
    <text evidence="2">Belongs to the uracil-DNA glycosylase (UDG) superfamily. Type 4 (UDGa) family.</text>
</comment>
<dbReference type="InterPro" id="IPR005122">
    <property type="entry name" value="Uracil-DNA_glycosylase-like"/>
</dbReference>
<keyword evidence="9" id="KW-0408">Iron</keyword>
<gene>
    <name evidence="13" type="ORF">ACFSR9_05925</name>
</gene>
<name>A0ABW5P1T8_9DEIO</name>
<dbReference type="Gene3D" id="3.40.470.10">
    <property type="entry name" value="Uracil-DNA glycosylase-like domain"/>
    <property type="match status" value="1"/>
</dbReference>
<dbReference type="PANTHER" id="PTHR33693">
    <property type="entry name" value="TYPE-5 URACIL-DNA GLYCOSYLASE"/>
    <property type="match status" value="1"/>
</dbReference>
<protein>
    <recommendedName>
        <fullName evidence="4">Type-4 uracil-DNA glycosylase</fullName>
        <ecNumber evidence="3">3.2.2.27</ecNumber>
    </recommendedName>
</protein>
<dbReference type="RefSeq" id="WP_386843990.1">
    <property type="nucleotide sequence ID" value="NZ_JBHUMK010000022.1"/>
</dbReference>
<keyword evidence="14" id="KW-1185">Reference proteome</keyword>
<evidence type="ECO:0000256" key="11">
    <source>
        <dbReference type="ARBA" id="ARBA00023204"/>
    </source>
</evidence>
<dbReference type="EMBL" id="JBHUMK010000022">
    <property type="protein sequence ID" value="MFD2608980.1"/>
    <property type="molecule type" value="Genomic_DNA"/>
</dbReference>
<dbReference type="Proteomes" id="UP001597475">
    <property type="component" value="Unassembled WGS sequence"/>
</dbReference>
<dbReference type="EC" id="3.2.2.27" evidence="3"/>
<dbReference type="SMART" id="SM00986">
    <property type="entry name" value="UDG"/>
    <property type="match status" value="1"/>
</dbReference>
<evidence type="ECO:0000256" key="7">
    <source>
        <dbReference type="ARBA" id="ARBA00022763"/>
    </source>
</evidence>